<comment type="caution">
    <text evidence="2">The sequence shown here is derived from an EMBL/GenBank/DDBJ whole genome shotgun (WGS) entry which is preliminary data.</text>
</comment>
<dbReference type="EMBL" id="JAEPBG010000027">
    <property type="protein sequence ID" value="MBK4738791.1"/>
    <property type="molecule type" value="Genomic_DNA"/>
</dbReference>
<proteinExistence type="predicted"/>
<name>A0A934W4Q5_9BURK</name>
<evidence type="ECO:0000313" key="2">
    <source>
        <dbReference type="EMBL" id="MBK4738791.1"/>
    </source>
</evidence>
<dbReference type="Pfam" id="PF13663">
    <property type="entry name" value="DUF4148"/>
    <property type="match status" value="1"/>
</dbReference>
<dbReference type="Proteomes" id="UP000622890">
    <property type="component" value="Unassembled WGS sequence"/>
</dbReference>
<organism evidence="2 3">
    <name type="scientific">Noviherbaspirillum pedocola</name>
    <dbReference type="NCBI Taxonomy" id="2801341"/>
    <lineage>
        <taxon>Bacteria</taxon>
        <taxon>Pseudomonadati</taxon>
        <taxon>Pseudomonadota</taxon>
        <taxon>Betaproteobacteria</taxon>
        <taxon>Burkholderiales</taxon>
        <taxon>Oxalobacteraceae</taxon>
        <taxon>Noviherbaspirillum</taxon>
    </lineage>
</organism>
<protein>
    <submittedName>
        <fullName evidence="2">DUF4148 domain-containing protein</fullName>
    </submittedName>
</protein>
<dbReference type="RefSeq" id="WP_200598164.1">
    <property type="nucleotide sequence ID" value="NZ_JAEPBG010000027.1"/>
</dbReference>
<dbReference type="InterPro" id="IPR025421">
    <property type="entry name" value="DUF4148"/>
</dbReference>
<evidence type="ECO:0000256" key="1">
    <source>
        <dbReference type="SAM" id="SignalP"/>
    </source>
</evidence>
<reference evidence="2" key="1">
    <citation type="submission" date="2021-01" db="EMBL/GenBank/DDBJ databases">
        <title>Genome sequence of strain Noviherbaspirillum sp. DKR-6.</title>
        <authorList>
            <person name="Chaudhary D.K."/>
        </authorList>
    </citation>
    <scope>NUCLEOTIDE SEQUENCE</scope>
    <source>
        <strain evidence="2">DKR-6</strain>
    </source>
</reference>
<dbReference type="AlphaFoldDB" id="A0A934W4Q5"/>
<feature type="signal peptide" evidence="1">
    <location>
        <begin position="1"/>
        <end position="21"/>
    </location>
</feature>
<feature type="chain" id="PRO_5036951726" evidence="1">
    <location>
        <begin position="22"/>
        <end position="100"/>
    </location>
</feature>
<sequence>MNIKALAAAVSLLAAFGYAHAQQTEFAAPDAGFRSSLTRAEVRQELMRSHGQGLAVQGQHEWQDPVYAGSGKTRGEVKAELESASRQQEHKSLVDTLYFG</sequence>
<keyword evidence="1" id="KW-0732">Signal</keyword>
<accession>A0A934W4Q5</accession>
<gene>
    <name evidence="2" type="ORF">JJB74_29620</name>
</gene>
<evidence type="ECO:0000313" key="3">
    <source>
        <dbReference type="Proteomes" id="UP000622890"/>
    </source>
</evidence>
<keyword evidence="3" id="KW-1185">Reference proteome</keyword>